<reference evidence="2 3" key="1">
    <citation type="journal article" date="2017" name="Sci. Rep.">
        <title>Pneumococcal prophages are diverse, but not without structure or history.</title>
        <authorList>
            <person name="Brueggemann A.B."/>
            <person name="Harrold C.L."/>
            <person name="Rezaei Javan R."/>
            <person name="van Tonder A.J."/>
            <person name="McDonnell A.J."/>
            <person name="Edwards B.A."/>
        </authorList>
    </citation>
    <scope>NUCLEOTIDE SEQUENCE [LARGE SCALE GENOMIC DNA]</scope>
</reference>
<feature type="transmembrane region" description="Helical" evidence="1">
    <location>
        <begin position="33"/>
        <end position="52"/>
    </location>
</feature>
<keyword evidence="1" id="KW-0812">Transmembrane</keyword>
<evidence type="ECO:0000256" key="1">
    <source>
        <dbReference type="SAM" id="Phobius"/>
    </source>
</evidence>
<dbReference type="EMBL" id="KY065499">
    <property type="protein sequence ID" value="APD24251.1"/>
    <property type="molecule type" value="Genomic_DNA"/>
</dbReference>
<keyword evidence="1" id="KW-0472">Membrane</keyword>
<organism evidence="2 3">
    <name type="scientific">Streptococcus phage IPP63</name>
    <dbReference type="NCBI Taxonomy" id="1916199"/>
    <lineage>
        <taxon>Viruses</taxon>
        <taxon>Duplodnaviria</taxon>
        <taxon>Heunggongvirae</taxon>
        <taxon>Uroviricota</taxon>
        <taxon>Caudoviricetes</taxon>
        <taxon>Mcshanvirinae</taxon>
        <taxon>Medawarvirus</taxon>
        <taxon>Medawarvirus IPP63</taxon>
    </lineage>
</organism>
<feature type="transmembrane region" description="Helical" evidence="1">
    <location>
        <begin position="7"/>
        <end position="27"/>
    </location>
</feature>
<sequence>MKLKLYAHLAVLFQVSAFVFLICYFFLRQILTLPIIVLLSFVISEIILRLFLEIRVVHLEES</sequence>
<keyword evidence="1" id="KW-1133">Transmembrane helix</keyword>
<gene>
    <name evidence="2" type="ORF">IPP63_00003</name>
</gene>
<protein>
    <submittedName>
        <fullName evidence="2">Uncharacterized protein</fullName>
    </submittedName>
</protein>
<evidence type="ECO:0000313" key="3">
    <source>
        <dbReference type="Proteomes" id="UP000221316"/>
    </source>
</evidence>
<accession>A0A1S5SFC7</accession>
<proteinExistence type="predicted"/>
<keyword evidence="3" id="KW-1185">Reference proteome</keyword>
<dbReference type="Proteomes" id="UP000221316">
    <property type="component" value="Genome"/>
</dbReference>
<name>A0A1S5SFC7_9CAUD</name>
<evidence type="ECO:0000313" key="2">
    <source>
        <dbReference type="EMBL" id="APD24251.1"/>
    </source>
</evidence>